<dbReference type="OrthoDB" id="6122312at2759"/>
<dbReference type="SMART" id="SM00692">
    <property type="entry name" value="DM3"/>
    <property type="match status" value="1"/>
</dbReference>
<gene>
    <name evidence="15" type="primary">20200751</name>
    <name evidence="14" type="ORF">HELRODRAFT_164946</name>
</gene>
<dbReference type="SMART" id="SM00980">
    <property type="entry name" value="THAP"/>
    <property type="match status" value="1"/>
</dbReference>
<evidence type="ECO:0000256" key="12">
    <source>
        <dbReference type="PROSITE-ProRule" id="PRU00309"/>
    </source>
</evidence>
<dbReference type="PROSITE" id="PS50950">
    <property type="entry name" value="ZF_THAP"/>
    <property type="match status" value="1"/>
</dbReference>
<evidence type="ECO:0000256" key="4">
    <source>
        <dbReference type="ARBA" id="ARBA00022771"/>
    </source>
</evidence>
<dbReference type="InParanoid" id="T1EW01"/>
<evidence type="ECO:0000256" key="10">
    <source>
        <dbReference type="ARBA" id="ARBA00023242"/>
    </source>
</evidence>
<dbReference type="CTD" id="20200751"/>
<evidence type="ECO:0000256" key="1">
    <source>
        <dbReference type="ARBA" id="ARBA00004642"/>
    </source>
</evidence>
<dbReference type="EnsemblMetazoa" id="HelroT164946">
    <property type="protein sequence ID" value="HelroP164946"/>
    <property type="gene ID" value="HelroG164946"/>
</dbReference>
<comment type="similarity">
    <text evidence="2">Belongs to the THAP1 family.</text>
</comment>
<dbReference type="Pfam" id="PF05485">
    <property type="entry name" value="THAP"/>
    <property type="match status" value="1"/>
</dbReference>
<keyword evidence="5" id="KW-0862">Zinc</keyword>
<keyword evidence="4 12" id="KW-0863">Zinc-finger</keyword>
<dbReference type="SUPFAM" id="SSF57716">
    <property type="entry name" value="Glucocorticoid receptor-like (DNA-binding domain)"/>
    <property type="match status" value="1"/>
</dbReference>
<dbReference type="Proteomes" id="UP000015101">
    <property type="component" value="Unassembled WGS sequence"/>
</dbReference>
<evidence type="ECO:0000256" key="2">
    <source>
        <dbReference type="ARBA" id="ARBA00006177"/>
    </source>
</evidence>
<reference evidence="16" key="1">
    <citation type="submission" date="2012-12" db="EMBL/GenBank/DDBJ databases">
        <authorList>
            <person name="Hellsten U."/>
            <person name="Grimwood J."/>
            <person name="Chapman J.A."/>
            <person name="Shapiro H."/>
            <person name="Aerts A."/>
            <person name="Otillar R.P."/>
            <person name="Terry A.Y."/>
            <person name="Boore J.L."/>
            <person name="Simakov O."/>
            <person name="Marletaz F."/>
            <person name="Cho S.-J."/>
            <person name="Edsinger-Gonzales E."/>
            <person name="Havlak P."/>
            <person name="Kuo D.-H."/>
            <person name="Larsson T."/>
            <person name="Lv J."/>
            <person name="Arendt D."/>
            <person name="Savage R."/>
            <person name="Osoegawa K."/>
            <person name="de Jong P."/>
            <person name="Lindberg D.R."/>
            <person name="Seaver E.C."/>
            <person name="Weisblat D.A."/>
            <person name="Putnam N.H."/>
            <person name="Grigoriev I.V."/>
            <person name="Rokhsar D.S."/>
        </authorList>
    </citation>
    <scope>NUCLEOTIDE SEQUENCE</scope>
</reference>
<keyword evidence="6" id="KW-0805">Transcription regulation</keyword>
<dbReference type="PANTHER" id="PTHR46600">
    <property type="entry name" value="THAP DOMAIN-CONTAINING"/>
    <property type="match status" value="1"/>
</dbReference>
<accession>T1EW01</accession>
<evidence type="ECO:0000313" key="15">
    <source>
        <dbReference type="EnsemblMetazoa" id="HelroP164946"/>
    </source>
</evidence>
<dbReference type="OMA" id="LRISAYW"/>
<keyword evidence="3" id="KW-0479">Metal-binding</keyword>
<dbReference type="GO" id="GO:0043565">
    <property type="term" value="F:sequence-specific DNA binding"/>
    <property type="evidence" value="ECO:0007669"/>
    <property type="project" value="InterPro"/>
</dbReference>
<proteinExistence type="inferred from homology"/>
<comment type="subcellular location">
    <subcellularLocation>
        <location evidence="1">Nucleus</location>
        <location evidence="1">Nucleoplasm</location>
    </subcellularLocation>
</comment>
<keyword evidence="8 12" id="KW-0238">DNA-binding</keyword>
<dbReference type="InterPro" id="IPR026516">
    <property type="entry name" value="THAP1/10"/>
</dbReference>
<keyword evidence="9" id="KW-0804">Transcription</keyword>
<reference evidence="14 16" key="2">
    <citation type="journal article" date="2013" name="Nature">
        <title>Insights into bilaterian evolution from three spiralian genomes.</title>
        <authorList>
            <person name="Simakov O."/>
            <person name="Marletaz F."/>
            <person name="Cho S.J."/>
            <person name="Edsinger-Gonzales E."/>
            <person name="Havlak P."/>
            <person name="Hellsten U."/>
            <person name="Kuo D.H."/>
            <person name="Larsson T."/>
            <person name="Lv J."/>
            <person name="Arendt D."/>
            <person name="Savage R."/>
            <person name="Osoegawa K."/>
            <person name="de Jong P."/>
            <person name="Grimwood J."/>
            <person name="Chapman J.A."/>
            <person name="Shapiro H."/>
            <person name="Aerts A."/>
            <person name="Otillar R.P."/>
            <person name="Terry A.Y."/>
            <person name="Boore J.L."/>
            <person name="Grigoriev I.V."/>
            <person name="Lindberg D.R."/>
            <person name="Seaver E.C."/>
            <person name="Weisblat D.A."/>
            <person name="Putnam N.H."/>
            <person name="Rokhsar D.S."/>
        </authorList>
    </citation>
    <scope>NUCLEOTIDE SEQUENCE</scope>
</reference>
<dbReference type="RefSeq" id="XP_009029118.1">
    <property type="nucleotide sequence ID" value="XM_009030870.1"/>
</dbReference>
<keyword evidence="16" id="KW-1185">Reference proteome</keyword>
<protein>
    <recommendedName>
        <fullName evidence="13">THAP-type domain-containing protein</fullName>
    </recommendedName>
</protein>
<evidence type="ECO:0000256" key="6">
    <source>
        <dbReference type="ARBA" id="ARBA00023015"/>
    </source>
</evidence>
<reference evidence="15" key="3">
    <citation type="submission" date="2015-06" db="UniProtKB">
        <authorList>
            <consortium name="EnsemblMetazoa"/>
        </authorList>
    </citation>
    <scope>IDENTIFICATION</scope>
</reference>
<evidence type="ECO:0000256" key="5">
    <source>
        <dbReference type="ARBA" id="ARBA00022833"/>
    </source>
</evidence>
<dbReference type="HOGENOM" id="CLU_774523_0_0_1"/>
<evidence type="ECO:0000313" key="16">
    <source>
        <dbReference type="Proteomes" id="UP000015101"/>
    </source>
</evidence>
<dbReference type="InterPro" id="IPR006612">
    <property type="entry name" value="THAP_Znf"/>
</dbReference>
<evidence type="ECO:0000256" key="8">
    <source>
        <dbReference type="ARBA" id="ARBA00023125"/>
    </source>
</evidence>
<evidence type="ECO:0000256" key="11">
    <source>
        <dbReference type="ARBA" id="ARBA00023306"/>
    </source>
</evidence>
<sequence length="358" mass="40766">MVNKCAAYGCKSGYKSNAAIDAENKVSFHSYPVNDPELCAKWNKANPRRDFIPSRHSKMCSLHFRPLDFVDKYSDTNSTRYKNKTSNSESRIKRELKPGTIPTIFNAPSYASTIEHLPRPTTNLSAACRREGEIKRINELENEFNKSDQIINLSLEEILYRLKKETSAPSGYQYQIFENSLVLYEIHFDNCCPHIKSSITIDEQKNISLFNKGREVSKSFVEGIINKKVDTMNQLLNVMARLKNLQTDHAKVTFDEAKAAAKQQLKCCLGSVDDEKSLFCKIVDMLVIEDAIIIDNNYCVKSHDVKRMIAERFSPGDIRIPHHAVPNRVRIRISTRAFASAESFLAGIRHSTIDPLRV</sequence>
<dbReference type="EMBL" id="AMQM01001888">
    <property type="status" value="NOT_ANNOTATED_CDS"/>
    <property type="molecule type" value="Genomic_DNA"/>
</dbReference>
<dbReference type="GO" id="GO:0008270">
    <property type="term" value="F:zinc ion binding"/>
    <property type="evidence" value="ECO:0007669"/>
    <property type="project" value="UniProtKB-KW"/>
</dbReference>
<dbReference type="GeneID" id="20200751"/>
<evidence type="ECO:0000313" key="14">
    <source>
        <dbReference type="EMBL" id="ESN92821.1"/>
    </source>
</evidence>
<evidence type="ECO:0000256" key="3">
    <source>
        <dbReference type="ARBA" id="ARBA00022723"/>
    </source>
</evidence>
<dbReference type="EMBL" id="KB097639">
    <property type="protein sequence ID" value="ESN92821.1"/>
    <property type="molecule type" value="Genomic_DNA"/>
</dbReference>
<organism evidence="15 16">
    <name type="scientific">Helobdella robusta</name>
    <name type="common">Californian leech</name>
    <dbReference type="NCBI Taxonomy" id="6412"/>
    <lineage>
        <taxon>Eukaryota</taxon>
        <taxon>Metazoa</taxon>
        <taxon>Spiralia</taxon>
        <taxon>Lophotrochozoa</taxon>
        <taxon>Annelida</taxon>
        <taxon>Clitellata</taxon>
        <taxon>Hirudinea</taxon>
        <taxon>Rhynchobdellida</taxon>
        <taxon>Glossiphoniidae</taxon>
        <taxon>Helobdella</taxon>
    </lineage>
</organism>
<evidence type="ECO:0000256" key="9">
    <source>
        <dbReference type="ARBA" id="ARBA00023163"/>
    </source>
</evidence>
<dbReference type="eggNOG" id="ENOG502SEWN">
    <property type="taxonomic scope" value="Eukaryota"/>
</dbReference>
<keyword evidence="7" id="KW-0175">Coiled coil</keyword>
<feature type="domain" description="THAP-type" evidence="13">
    <location>
        <begin position="1"/>
        <end position="105"/>
    </location>
</feature>
<evidence type="ECO:0000256" key="7">
    <source>
        <dbReference type="ARBA" id="ARBA00023054"/>
    </source>
</evidence>
<keyword evidence="10" id="KW-0539">Nucleus</keyword>
<evidence type="ECO:0000259" key="13">
    <source>
        <dbReference type="PROSITE" id="PS50950"/>
    </source>
</evidence>
<dbReference type="GO" id="GO:0005654">
    <property type="term" value="C:nucleoplasm"/>
    <property type="evidence" value="ECO:0007669"/>
    <property type="project" value="UniProtKB-SubCell"/>
</dbReference>
<dbReference type="KEGG" id="hro:HELRODRAFT_164946"/>
<name>T1EW01_HELRO</name>
<dbReference type="PANTHER" id="PTHR46600:SF1">
    <property type="entry name" value="THAP DOMAIN-CONTAINING PROTEIN 1"/>
    <property type="match status" value="1"/>
</dbReference>
<dbReference type="AlphaFoldDB" id="T1EW01"/>
<keyword evidence="11" id="KW-0131">Cell cycle</keyword>